<reference evidence="2" key="1">
    <citation type="submission" date="2021-02" db="EMBL/GenBank/DDBJ databases">
        <authorList>
            <person name="Nowell W R."/>
        </authorList>
    </citation>
    <scope>NUCLEOTIDE SEQUENCE</scope>
</reference>
<organism evidence="2 4">
    <name type="scientific">Rotaria sordida</name>
    <dbReference type="NCBI Taxonomy" id="392033"/>
    <lineage>
        <taxon>Eukaryota</taxon>
        <taxon>Metazoa</taxon>
        <taxon>Spiralia</taxon>
        <taxon>Gnathifera</taxon>
        <taxon>Rotifera</taxon>
        <taxon>Eurotatoria</taxon>
        <taxon>Bdelloidea</taxon>
        <taxon>Philodinida</taxon>
        <taxon>Philodinidae</taxon>
        <taxon>Rotaria</taxon>
    </lineage>
</organism>
<dbReference type="SUPFAM" id="SSF81383">
    <property type="entry name" value="F-box domain"/>
    <property type="match status" value="1"/>
</dbReference>
<evidence type="ECO:0000313" key="3">
    <source>
        <dbReference type="EMBL" id="CAF3937642.1"/>
    </source>
</evidence>
<dbReference type="InterPro" id="IPR001810">
    <property type="entry name" value="F-box_dom"/>
</dbReference>
<accession>A0A815C744</accession>
<dbReference type="Proteomes" id="UP000663836">
    <property type="component" value="Unassembled WGS sequence"/>
</dbReference>
<evidence type="ECO:0000259" key="1">
    <source>
        <dbReference type="PROSITE" id="PS50181"/>
    </source>
</evidence>
<proteinExistence type="predicted"/>
<evidence type="ECO:0000313" key="4">
    <source>
        <dbReference type="Proteomes" id="UP000663864"/>
    </source>
</evidence>
<dbReference type="PROSITE" id="PS50181">
    <property type="entry name" value="FBOX"/>
    <property type="match status" value="1"/>
</dbReference>
<dbReference type="InterPro" id="IPR036047">
    <property type="entry name" value="F-box-like_dom_sf"/>
</dbReference>
<name>A0A815C744_9BILA</name>
<dbReference type="AlphaFoldDB" id="A0A815C744"/>
<evidence type="ECO:0000313" key="2">
    <source>
        <dbReference type="EMBL" id="CAF1279947.1"/>
    </source>
</evidence>
<sequence>MINKLEILPNEIFINIFSYLSWDDILMSLWSLNKRINSIICSLFSINKNGIIFNKSVLSYKIFSSILLPLILNSSFLSSNIKYIYFDGINSISFDFIHQEIFSNNDKQRICFPNLKSLYITQCLLSQSLIEILSLLIQYQLNQLTLTFNKDVYKISEYGSERSSAAINRSNQ</sequence>
<dbReference type="EMBL" id="CAJNOT010002059">
    <property type="protein sequence ID" value="CAF1279947.1"/>
    <property type="molecule type" value="Genomic_DNA"/>
</dbReference>
<protein>
    <recommendedName>
        <fullName evidence="1">F-box domain-containing protein</fullName>
    </recommendedName>
</protein>
<feature type="domain" description="F-box" evidence="1">
    <location>
        <begin position="2"/>
        <end position="40"/>
    </location>
</feature>
<dbReference type="EMBL" id="CAJOBD010003256">
    <property type="protein sequence ID" value="CAF3937642.1"/>
    <property type="molecule type" value="Genomic_DNA"/>
</dbReference>
<dbReference type="Proteomes" id="UP000663864">
    <property type="component" value="Unassembled WGS sequence"/>
</dbReference>
<comment type="caution">
    <text evidence="2">The sequence shown here is derived from an EMBL/GenBank/DDBJ whole genome shotgun (WGS) entry which is preliminary data.</text>
</comment>
<gene>
    <name evidence="3" type="ORF">JBS370_LOCUS22813</name>
    <name evidence="2" type="ORF">ZHD862_LOCUS26874</name>
</gene>